<evidence type="ECO:0000256" key="1">
    <source>
        <dbReference type="ARBA" id="ARBA00004442"/>
    </source>
</evidence>
<evidence type="ECO:0000256" key="4">
    <source>
        <dbReference type="ARBA" id="ARBA00023136"/>
    </source>
</evidence>
<dbReference type="OrthoDB" id="636214at2"/>
<feature type="domain" description="RagB/SusD" evidence="7">
    <location>
        <begin position="275"/>
        <end position="511"/>
    </location>
</feature>
<dbReference type="KEGG" id="spir:CWM47_23815"/>
<feature type="domain" description="SusD-like N-terminal" evidence="8">
    <location>
        <begin position="96"/>
        <end position="235"/>
    </location>
</feature>
<keyword evidence="3 6" id="KW-0732">Signal</keyword>
<dbReference type="RefSeq" id="WP_100990672.1">
    <property type="nucleotide sequence ID" value="NZ_CP025096.1"/>
</dbReference>
<dbReference type="Gene3D" id="1.25.40.390">
    <property type="match status" value="1"/>
</dbReference>
<evidence type="ECO:0000256" key="2">
    <source>
        <dbReference type="ARBA" id="ARBA00006275"/>
    </source>
</evidence>
<organism evidence="9 10">
    <name type="scientific">Spirosoma pollinicola</name>
    <dbReference type="NCBI Taxonomy" id="2057025"/>
    <lineage>
        <taxon>Bacteria</taxon>
        <taxon>Pseudomonadati</taxon>
        <taxon>Bacteroidota</taxon>
        <taxon>Cytophagia</taxon>
        <taxon>Cytophagales</taxon>
        <taxon>Cytophagaceae</taxon>
        <taxon>Spirosoma</taxon>
    </lineage>
</organism>
<gene>
    <name evidence="9" type="ORF">CWM47_23815</name>
</gene>
<dbReference type="Pfam" id="PF07980">
    <property type="entry name" value="SusD_RagB"/>
    <property type="match status" value="1"/>
</dbReference>
<dbReference type="InterPro" id="IPR012944">
    <property type="entry name" value="SusD_RagB_dom"/>
</dbReference>
<comment type="similarity">
    <text evidence="2">Belongs to the SusD family.</text>
</comment>
<comment type="subcellular location">
    <subcellularLocation>
        <location evidence="1">Cell outer membrane</location>
    </subcellularLocation>
</comment>
<keyword evidence="4" id="KW-0472">Membrane</keyword>
<evidence type="ECO:0000313" key="10">
    <source>
        <dbReference type="Proteomes" id="UP000232883"/>
    </source>
</evidence>
<dbReference type="Pfam" id="PF14322">
    <property type="entry name" value="SusD-like_3"/>
    <property type="match status" value="1"/>
</dbReference>
<evidence type="ECO:0000259" key="7">
    <source>
        <dbReference type="Pfam" id="PF07980"/>
    </source>
</evidence>
<dbReference type="AlphaFoldDB" id="A0A2K8Z3Z3"/>
<evidence type="ECO:0000313" key="9">
    <source>
        <dbReference type="EMBL" id="AUD04607.1"/>
    </source>
</evidence>
<dbReference type="EMBL" id="CP025096">
    <property type="protein sequence ID" value="AUD04607.1"/>
    <property type="molecule type" value="Genomic_DNA"/>
</dbReference>
<dbReference type="SUPFAM" id="SSF48452">
    <property type="entry name" value="TPR-like"/>
    <property type="match status" value="1"/>
</dbReference>
<dbReference type="Proteomes" id="UP000232883">
    <property type="component" value="Chromosome"/>
</dbReference>
<evidence type="ECO:0000256" key="5">
    <source>
        <dbReference type="ARBA" id="ARBA00023237"/>
    </source>
</evidence>
<keyword evidence="5" id="KW-0998">Cell outer membrane</keyword>
<protein>
    <submittedName>
        <fullName evidence="9">RagB/SusD family nutrient uptake outer membrane protein</fullName>
    </submittedName>
</protein>
<keyword evidence="10" id="KW-1185">Reference proteome</keyword>
<evidence type="ECO:0000256" key="3">
    <source>
        <dbReference type="ARBA" id="ARBA00022729"/>
    </source>
</evidence>
<accession>A0A2K8Z3Z3</accession>
<feature type="signal peptide" evidence="6">
    <location>
        <begin position="1"/>
        <end position="20"/>
    </location>
</feature>
<name>A0A2K8Z3Z3_9BACT</name>
<dbReference type="CDD" id="cd08977">
    <property type="entry name" value="SusD"/>
    <property type="match status" value="1"/>
</dbReference>
<dbReference type="PROSITE" id="PS51257">
    <property type="entry name" value="PROKAR_LIPOPROTEIN"/>
    <property type="match status" value="1"/>
</dbReference>
<evidence type="ECO:0000256" key="6">
    <source>
        <dbReference type="SAM" id="SignalP"/>
    </source>
</evidence>
<evidence type="ECO:0000259" key="8">
    <source>
        <dbReference type="Pfam" id="PF14322"/>
    </source>
</evidence>
<feature type="chain" id="PRO_5014700950" evidence="6">
    <location>
        <begin position="21"/>
        <end position="511"/>
    </location>
</feature>
<proteinExistence type="inferred from homology"/>
<dbReference type="InterPro" id="IPR011990">
    <property type="entry name" value="TPR-like_helical_dom_sf"/>
</dbReference>
<reference evidence="9 10" key="1">
    <citation type="submission" date="2017-11" db="EMBL/GenBank/DDBJ databases">
        <title>Taxonomic description and genome sequences of Spirosoma HA7 sp. nov., isolated from pollen microhabitat of Corylus avellana.</title>
        <authorList>
            <person name="Ambika Manirajan B."/>
            <person name="Suarez C."/>
            <person name="Ratering S."/>
            <person name="Geissler-Plaum R."/>
            <person name="Cardinale M."/>
            <person name="Sylvia S."/>
        </authorList>
    </citation>
    <scope>NUCLEOTIDE SEQUENCE [LARGE SCALE GENOMIC DNA]</scope>
    <source>
        <strain evidence="9 10">HA7</strain>
    </source>
</reference>
<dbReference type="GO" id="GO:0009279">
    <property type="term" value="C:cell outer membrane"/>
    <property type="evidence" value="ECO:0007669"/>
    <property type="project" value="UniProtKB-SubCell"/>
</dbReference>
<dbReference type="InterPro" id="IPR033985">
    <property type="entry name" value="SusD-like_N"/>
</dbReference>
<sequence>MKRNSLIFSSLTFAAVLLTASCQKSFLDVPVQGQATTATDPNLAVNLVTGVYNSLYSSEAFGGAGGDVHGISFIAATNIISDDADKGSFDGDQPSLKDLDNFTVTPTNNFVAALWNGYYSGISRANQALAALESASLDAKTKTQLIGEVRFIRGYYYFNLVRFFGKVPKVVRVPKDAQDANTDPAFQTRAPVDTIYNVITQDLQFAAANLPLRAQAGVGHANKGAAQALLAKTYLYRKNWQQVQALTQEVINSGQYALVPDYTIIWRYAGNNNSESIFETQSGTFNNGDIAVGGYATWQGPRVGGKGGWTDLGFGFDTPSQNLVNAYEPGDKRRASTIITIDNSGKHVGTVLYDGFRIPSADSVQSLYYNYKAYASENKNVEPYLGNRDQKQKDVRLLRYADVLLMNAEANNELGQPATAITYVNQIRARAGLATTTASAQADLRNAIWKERRIELAMEHDRFFDLVRQGRAAQVMQAAGKNFVAGKNELLPVPSLQIQLSGGKLDQNPGY</sequence>